<accession>A0A0E0LHV6</accession>
<reference evidence="1" key="1">
    <citation type="submission" date="2015-04" db="UniProtKB">
        <authorList>
            <consortium name="EnsemblPlants"/>
        </authorList>
    </citation>
    <scope>IDENTIFICATION</scope>
</reference>
<protein>
    <submittedName>
        <fullName evidence="1">Uncharacterized protein</fullName>
    </submittedName>
</protein>
<proteinExistence type="predicted"/>
<dbReference type="AlphaFoldDB" id="A0A0E0LHV6"/>
<name>A0A0E0LHV6_ORYPU</name>
<dbReference type="HOGENOM" id="CLU_173593_0_0_1"/>
<keyword evidence="2" id="KW-1185">Reference proteome</keyword>
<reference evidence="1" key="2">
    <citation type="submission" date="2018-05" db="EMBL/GenBank/DDBJ databases">
        <title>OpunRS2 (Oryza punctata Reference Sequence Version 2).</title>
        <authorList>
            <person name="Zhang J."/>
            <person name="Kudrna D."/>
            <person name="Lee S."/>
            <person name="Talag J."/>
            <person name="Welchert J."/>
            <person name="Wing R.A."/>
        </authorList>
    </citation>
    <scope>NUCLEOTIDE SEQUENCE [LARGE SCALE GENOMIC DNA]</scope>
</reference>
<organism evidence="1">
    <name type="scientific">Oryza punctata</name>
    <name type="common">Red rice</name>
    <dbReference type="NCBI Taxonomy" id="4537"/>
    <lineage>
        <taxon>Eukaryota</taxon>
        <taxon>Viridiplantae</taxon>
        <taxon>Streptophyta</taxon>
        <taxon>Embryophyta</taxon>
        <taxon>Tracheophyta</taxon>
        <taxon>Spermatophyta</taxon>
        <taxon>Magnoliopsida</taxon>
        <taxon>Liliopsida</taxon>
        <taxon>Poales</taxon>
        <taxon>Poaceae</taxon>
        <taxon>BOP clade</taxon>
        <taxon>Oryzoideae</taxon>
        <taxon>Oryzeae</taxon>
        <taxon>Oryzinae</taxon>
        <taxon>Oryza</taxon>
    </lineage>
</organism>
<dbReference type="Proteomes" id="UP000026962">
    <property type="component" value="Chromosome 7"/>
</dbReference>
<dbReference type="Gramene" id="OPUNC07G05090.1">
    <property type="protein sequence ID" value="OPUNC07G05090.1"/>
    <property type="gene ID" value="OPUNC07G05090"/>
</dbReference>
<evidence type="ECO:0000313" key="1">
    <source>
        <dbReference type="EnsemblPlants" id="OPUNC07G05090.1"/>
    </source>
</evidence>
<dbReference type="EnsemblPlants" id="OPUNC07G05090.1">
    <property type="protein sequence ID" value="OPUNC07G05090.1"/>
    <property type="gene ID" value="OPUNC07G05090"/>
</dbReference>
<evidence type="ECO:0000313" key="2">
    <source>
        <dbReference type="Proteomes" id="UP000026962"/>
    </source>
</evidence>
<sequence length="84" mass="8789">MAIEEVMAEDMHSMNATVIEQAVAKAGAEVEANTELGLAAEVLETVAEAEALEAESDVVTAVSRQSGDLEAMTLEEASPEKHGM</sequence>